<dbReference type="PRINTS" id="PR00508">
    <property type="entry name" value="S21N4MTFRASE"/>
</dbReference>
<keyword evidence="4" id="KW-0949">S-adenosyl-L-methionine</keyword>
<evidence type="ECO:0000313" key="11">
    <source>
        <dbReference type="Proteomes" id="UP000515708"/>
    </source>
</evidence>
<dbReference type="AlphaFoldDB" id="A0A7D7WBY5"/>
<keyword evidence="6" id="KW-0238">DNA-binding</keyword>
<dbReference type="Gene3D" id="3.40.50.150">
    <property type="entry name" value="Vaccinia Virus protein VP39"/>
    <property type="match status" value="1"/>
</dbReference>
<dbReference type="GO" id="GO:0009307">
    <property type="term" value="P:DNA restriction-modification system"/>
    <property type="evidence" value="ECO:0007669"/>
    <property type="project" value="UniProtKB-KW"/>
</dbReference>
<evidence type="ECO:0000256" key="4">
    <source>
        <dbReference type="ARBA" id="ARBA00022691"/>
    </source>
</evidence>
<keyword evidence="5" id="KW-0680">Restriction system</keyword>
<dbReference type="GO" id="GO:0008170">
    <property type="term" value="F:N-methyltransferase activity"/>
    <property type="evidence" value="ECO:0007669"/>
    <property type="project" value="InterPro"/>
</dbReference>
<sequence>MSIYYDSSDVQLHHGDALEVARTLPDGMARTIVTSPPYYGLRDYGEDGQIGAEASVGEYVARMVEVFRELRRVLADDGTFWLNIGDSYLSDGLAGVPWRLALALKEDGWSLRADVIWHKPKVLPESIKNRPTRSHEHIFMFAKVNSGYFYDHESVREAGAEASTRRYEAGFGGDKATALRAAGIRIAVEGKREYDGMRSLRDVWSVSPVSFPGAHFATYPPDLIRPCIRAGSEPGDIVLDPFSGSGTTGAVATFEGRRYVGIDLNREYLDLSLRTRFQQPALPWGEAS</sequence>
<dbReference type="GO" id="GO:0015667">
    <property type="term" value="F:site-specific DNA-methyltransferase (cytosine-N4-specific) activity"/>
    <property type="evidence" value="ECO:0007669"/>
    <property type="project" value="UniProtKB-EC"/>
</dbReference>
<evidence type="ECO:0000256" key="6">
    <source>
        <dbReference type="ARBA" id="ARBA00023125"/>
    </source>
</evidence>
<dbReference type="InterPro" id="IPR029063">
    <property type="entry name" value="SAM-dependent_MTases_sf"/>
</dbReference>
<dbReference type="GO" id="GO:0032259">
    <property type="term" value="P:methylation"/>
    <property type="evidence" value="ECO:0007669"/>
    <property type="project" value="UniProtKB-KW"/>
</dbReference>
<evidence type="ECO:0000259" key="9">
    <source>
        <dbReference type="Pfam" id="PF01555"/>
    </source>
</evidence>
<evidence type="ECO:0000256" key="1">
    <source>
        <dbReference type="ARBA" id="ARBA00010203"/>
    </source>
</evidence>
<protein>
    <recommendedName>
        <fullName evidence="8">Methyltransferase</fullName>
        <ecNumber evidence="8">2.1.1.-</ecNumber>
    </recommendedName>
</protein>
<dbReference type="EMBL" id="CP043732">
    <property type="protein sequence ID" value="QMU97818.1"/>
    <property type="molecule type" value="Genomic_DNA"/>
</dbReference>
<evidence type="ECO:0000256" key="5">
    <source>
        <dbReference type="ARBA" id="ARBA00022747"/>
    </source>
</evidence>
<feature type="domain" description="DNA methylase N-4/N-6" evidence="9">
    <location>
        <begin position="30"/>
        <end position="272"/>
    </location>
</feature>
<dbReference type="InterPro" id="IPR002941">
    <property type="entry name" value="DNA_methylase_N4/N6"/>
</dbReference>
<evidence type="ECO:0000313" key="10">
    <source>
        <dbReference type="EMBL" id="QMU97818.1"/>
    </source>
</evidence>
<name>A0A7D7WBY5_9MICO</name>
<dbReference type="PROSITE" id="PS00093">
    <property type="entry name" value="N4_MTASE"/>
    <property type="match status" value="1"/>
</dbReference>
<accession>A0A7D7WBY5</accession>
<evidence type="ECO:0000256" key="7">
    <source>
        <dbReference type="ARBA" id="ARBA00049120"/>
    </source>
</evidence>
<dbReference type="Pfam" id="PF01555">
    <property type="entry name" value="N6_N4_Mtase"/>
    <property type="match status" value="1"/>
</dbReference>
<evidence type="ECO:0000256" key="3">
    <source>
        <dbReference type="ARBA" id="ARBA00022679"/>
    </source>
</evidence>
<gene>
    <name evidence="10" type="ORF">FVO59_11830</name>
</gene>
<comment type="catalytic activity">
    <reaction evidence="7">
        <text>a 2'-deoxycytidine in DNA + S-adenosyl-L-methionine = an N(4)-methyl-2'-deoxycytidine in DNA + S-adenosyl-L-homocysteine + H(+)</text>
        <dbReference type="Rhea" id="RHEA:16857"/>
        <dbReference type="Rhea" id="RHEA-COMP:11369"/>
        <dbReference type="Rhea" id="RHEA-COMP:13674"/>
        <dbReference type="ChEBI" id="CHEBI:15378"/>
        <dbReference type="ChEBI" id="CHEBI:57856"/>
        <dbReference type="ChEBI" id="CHEBI:59789"/>
        <dbReference type="ChEBI" id="CHEBI:85452"/>
        <dbReference type="ChEBI" id="CHEBI:137933"/>
        <dbReference type="EC" id="2.1.1.113"/>
    </reaction>
</comment>
<comment type="similarity">
    <text evidence="1">Belongs to the N(4)/N(6)-methyltransferase family. N(4) subfamily.</text>
</comment>
<dbReference type="InterPro" id="IPR017985">
    <property type="entry name" value="MeTrfase_CN4_CS"/>
</dbReference>
<dbReference type="SUPFAM" id="SSF53335">
    <property type="entry name" value="S-adenosyl-L-methionine-dependent methyltransferases"/>
    <property type="match status" value="1"/>
</dbReference>
<reference evidence="10 11" key="1">
    <citation type="journal article" date="2020" name="Front. Microbiol.">
        <title>Design of Bacterial Strain-Specific qPCR Assays Using NGS Data and Publicly Available Resources and Its Application to Track Biocontrol Strains.</title>
        <authorList>
            <person name="Hernandez I."/>
            <person name="Sant C."/>
            <person name="Martinez R."/>
            <person name="Fernandez C."/>
        </authorList>
    </citation>
    <scope>NUCLEOTIDE SEQUENCE [LARGE SCALE GENOMIC DNA]</scope>
    <source>
        <strain evidence="10 11">B24</strain>
    </source>
</reference>
<evidence type="ECO:0000256" key="2">
    <source>
        <dbReference type="ARBA" id="ARBA00022603"/>
    </source>
</evidence>
<evidence type="ECO:0000256" key="8">
    <source>
        <dbReference type="RuleBase" id="RU362026"/>
    </source>
</evidence>
<dbReference type="REBASE" id="438197">
    <property type="entry name" value="M.MesB24ORF11830P"/>
</dbReference>
<organism evidence="10 11">
    <name type="scientific">Microbacterium esteraromaticum</name>
    <dbReference type="NCBI Taxonomy" id="57043"/>
    <lineage>
        <taxon>Bacteria</taxon>
        <taxon>Bacillati</taxon>
        <taxon>Actinomycetota</taxon>
        <taxon>Actinomycetes</taxon>
        <taxon>Micrococcales</taxon>
        <taxon>Microbacteriaceae</taxon>
        <taxon>Microbacterium</taxon>
    </lineage>
</organism>
<dbReference type="InterPro" id="IPR001091">
    <property type="entry name" value="RM_Methyltransferase"/>
</dbReference>
<dbReference type="GO" id="GO:0003677">
    <property type="term" value="F:DNA binding"/>
    <property type="evidence" value="ECO:0007669"/>
    <property type="project" value="UniProtKB-KW"/>
</dbReference>
<keyword evidence="3 10" id="KW-0808">Transferase</keyword>
<dbReference type="EC" id="2.1.1.-" evidence="8"/>
<dbReference type="RefSeq" id="WP_182252820.1">
    <property type="nucleotide sequence ID" value="NZ_CP043732.1"/>
</dbReference>
<keyword evidence="2 10" id="KW-0489">Methyltransferase</keyword>
<dbReference type="Proteomes" id="UP000515708">
    <property type="component" value="Chromosome"/>
</dbReference>
<proteinExistence type="inferred from homology"/>